<reference evidence="1 2" key="1">
    <citation type="journal article" date="2023" name="ACS Omega">
        <title>Identification of the Neoaspergillic Acid Biosynthesis Gene Cluster by Establishing an In Vitro CRISPR-Ribonucleoprotein Genetic System in Aspergillus melleus.</title>
        <authorList>
            <person name="Yuan B."/>
            <person name="Grau M.F."/>
            <person name="Murata R.M."/>
            <person name="Torok T."/>
            <person name="Venkateswaran K."/>
            <person name="Stajich J.E."/>
            <person name="Wang C.C.C."/>
        </authorList>
    </citation>
    <scope>NUCLEOTIDE SEQUENCE [LARGE SCALE GENOMIC DNA]</scope>
    <source>
        <strain evidence="1 2">IMV 1140</strain>
    </source>
</reference>
<sequence length="578" mass="65134">MSELPSIASPQSNTHELESTRGAPKARQACDVCRERKVRCDRADPRCGRCARLGHRCSYYGRKSYRPAMDSDMPRRLSELQDRLSLAPRQSGWIEDRTNPDAGKAESLLALPGTVPPAAYPWLSHPPCSPLSEPDLPQISDVLFQDALGESGNQEPWCSSFVLGLPDLQTLDAREEVGLSCKPSEHSRESDDAEPTIDLIALYTNLKENPCQLPHERFFSEIARDPNHTPTKCLSYAVALLGSMVTVVQDEAVQHQCYRHARQYAELCERNEQHADLNLFQSLVFILRYELDVQQLTRAWMTLGRAIRLAQVLDLNRLDRPASIGRNEWGFHVALPTTKEQGTLEEWRRAFWALYILETYTSMRAGIPCQIDLSQIQVNLASPGELGPDFEDARMPLLTENTKLSPAAHISAYSGLVLMATLARQYMRHIMQRITEVSNTPTLGFWDRHYALSQEINDRMAGLQTHLRAKASREDPAAFSLLVNLCAVDLYLHEAAIDHAERQGLPTCVIAESRRRCSADALKITSTIQLNYPHTRKDGDMLALQRTFIGWPVVMSMRVLWRELCAEPELPGDGVEPQ</sequence>
<accession>A0ACC3AV72</accession>
<evidence type="ECO:0000313" key="1">
    <source>
        <dbReference type="EMBL" id="KAK1141699.1"/>
    </source>
</evidence>
<proteinExistence type="predicted"/>
<gene>
    <name evidence="1" type="ORF">N8T08_008797</name>
</gene>
<evidence type="ECO:0000313" key="2">
    <source>
        <dbReference type="Proteomes" id="UP001177260"/>
    </source>
</evidence>
<organism evidence="1 2">
    <name type="scientific">Aspergillus melleus</name>
    <dbReference type="NCBI Taxonomy" id="138277"/>
    <lineage>
        <taxon>Eukaryota</taxon>
        <taxon>Fungi</taxon>
        <taxon>Dikarya</taxon>
        <taxon>Ascomycota</taxon>
        <taxon>Pezizomycotina</taxon>
        <taxon>Eurotiomycetes</taxon>
        <taxon>Eurotiomycetidae</taxon>
        <taxon>Eurotiales</taxon>
        <taxon>Aspergillaceae</taxon>
        <taxon>Aspergillus</taxon>
        <taxon>Aspergillus subgen. Circumdati</taxon>
    </lineage>
</organism>
<name>A0ACC3AV72_9EURO</name>
<dbReference type="EMBL" id="JAOPJF010000060">
    <property type="protein sequence ID" value="KAK1141699.1"/>
    <property type="molecule type" value="Genomic_DNA"/>
</dbReference>
<keyword evidence="2" id="KW-1185">Reference proteome</keyword>
<protein>
    <submittedName>
        <fullName evidence="1">Uncharacterized protein</fullName>
    </submittedName>
</protein>
<dbReference type="Proteomes" id="UP001177260">
    <property type="component" value="Unassembled WGS sequence"/>
</dbReference>
<comment type="caution">
    <text evidence="1">The sequence shown here is derived from an EMBL/GenBank/DDBJ whole genome shotgun (WGS) entry which is preliminary data.</text>
</comment>